<dbReference type="InterPro" id="IPR048945">
    <property type="entry name" value="RASSF8/10_RA"/>
</dbReference>
<reference evidence="4" key="1">
    <citation type="submission" date="2022-11" db="UniProtKB">
        <authorList>
            <consortium name="WormBaseParasite"/>
        </authorList>
    </citation>
    <scope>IDENTIFICATION</scope>
</reference>
<dbReference type="InterPro" id="IPR029071">
    <property type="entry name" value="Ubiquitin-like_domsf"/>
</dbReference>
<evidence type="ECO:0000259" key="2">
    <source>
        <dbReference type="PROSITE" id="PS50200"/>
    </source>
</evidence>
<dbReference type="WBParaSite" id="PSAMB.scaffold4384size14819.g24137.t1">
    <property type="protein sequence ID" value="PSAMB.scaffold4384size14819.g24137.t1"/>
    <property type="gene ID" value="PSAMB.scaffold4384size14819.g24137"/>
</dbReference>
<dbReference type="PANTHER" id="PTHR15286:SF6">
    <property type="entry name" value="GH01133P"/>
    <property type="match status" value="1"/>
</dbReference>
<name>A0A914WLF5_9BILA</name>
<feature type="domain" description="Ras-associating" evidence="2">
    <location>
        <begin position="1"/>
        <end position="82"/>
    </location>
</feature>
<feature type="compositionally biased region" description="Polar residues" evidence="1">
    <location>
        <begin position="406"/>
        <end position="426"/>
    </location>
</feature>
<sequence>MELRVWVDSLQRTISGLTPETTCQEIIYALAHATRQKGRFVLVEQWRSSERSLAPTDHPLELLHKWGEHAKDVKFVLKHLDAPLATVASPSSSLLRPSSTATNEQVLLASAVHHGSGSTLNASVDLHDVSLTSVQSGFSMVSAGSRGRTSTPVDGQSTITKPRPRSAGAGARPPPPSYEHVIGQRSNTLGKPKTLPHVPHVVRPSEQLDRGAIRTDSPASLHSVDLSSNRYHWPANRAELEQMVESQQRTIDAQITRMQLVDNGQQQFAQNERHMAAEFDTINREISQLERQQMNLRGVLQAMRDWPMKQQLTTQESDYLQAEITKMKSKIENTTISLADQRKTEADLQRQIADIQRQLQTMEPAWNVEEDAELRGLRSETDSIEASIRQKKQRLDDLAAKVTESLPLQTSSPNSAVSECDNTAASKTPGVWV</sequence>
<evidence type="ECO:0000313" key="4">
    <source>
        <dbReference type="WBParaSite" id="PSAMB.scaffold4384size14819.g24137.t1"/>
    </source>
</evidence>
<dbReference type="InterPro" id="IPR033593">
    <property type="entry name" value="N-RASSF"/>
</dbReference>
<accession>A0A914WLF5</accession>
<dbReference type="GO" id="GO:0007165">
    <property type="term" value="P:signal transduction"/>
    <property type="evidence" value="ECO:0007669"/>
    <property type="project" value="InterPro"/>
</dbReference>
<evidence type="ECO:0000256" key="1">
    <source>
        <dbReference type="SAM" id="MobiDB-lite"/>
    </source>
</evidence>
<dbReference type="PROSITE" id="PS50200">
    <property type="entry name" value="RA"/>
    <property type="match status" value="1"/>
</dbReference>
<feature type="region of interest" description="Disordered" evidence="1">
    <location>
        <begin position="141"/>
        <end position="178"/>
    </location>
</feature>
<protein>
    <submittedName>
        <fullName evidence="4">Ras-associating domain-containing protein</fullName>
    </submittedName>
</protein>
<dbReference type="Pfam" id="PF21712">
    <property type="entry name" value="RASSF8-10_RA"/>
    <property type="match status" value="1"/>
</dbReference>
<keyword evidence="3" id="KW-1185">Reference proteome</keyword>
<dbReference type="PANTHER" id="PTHR15286">
    <property type="entry name" value="RAS-ASSOCIATING DOMAIN CONTAINING PROTEIN"/>
    <property type="match status" value="1"/>
</dbReference>
<dbReference type="InterPro" id="IPR000159">
    <property type="entry name" value="RA_dom"/>
</dbReference>
<dbReference type="Proteomes" id="UP000887566">
    <property type="component" value="Unplaced"/>
</dbReference>
<dbReference type="AlphaFoldDB" id="A0A914WLF5"/>
<proteinExistence type="predicted"/>
<dbReference type="SUPFAM" id="SSF54236">
    <property type="entry name" value="Ubiquitin-like"/>
    <property type="match status" value="1"/>
</dbReference>
<feature type="region of interest" description="Disordered" evidence="1">
    <location>
        <begin position="406"/>
        <end position="433"/>
    </location>
</feature>
<dbReference type="SMART" id="SM00314">
    <property type="entry name" value="RA"/>
    <property type="match status" value="1"/>
</dbReference>
<organism evidence="3 4">
    <name type="scientific">Plectus sambesii</name>
    <dbReference type="NCBI Taxonomy" id="2011161"/>
    <lineage>
        <taxon>Eukaryota</taxon>
        <taxon>Metazoa</taxon>
        <taxon>Ecdysozoa</taxon>
        <taxon>Nematoda</taxon>
        <taxon>Chromadorea</taxon>
        <taxon>Plectida</taxon>
        <taxon>Plectina</taxon>
        <taxon>Plectoidea</taxon>
        <taxon>Plectidae</taxon>
        <taxon>Plectus</taxon>
    </lineage>
</organism>
<dbReference type="Gene3D" id="3.10.20.90">
    <property type="entry name" value="Phosphatidylinositol 3-kinase Catalytic Subunit, Chain A, domain 1"/>
    <property type="match status" value="1"/>
</dbReference>
<feature type="compositionally biased region" description="Polar residues" evidence="1">
    <location>
        <begin position="147"/>
        <end position="160"/>
    </location>
</feature>
<evidence type="ECO:0000313" key="3">
    <source>
        <dbReference type="Proteomes" id="UP000887566"/>
    </source>
</evidence>